<keyword evidence="1" id="KW-1133">Transmembrane helix</keyword>
<sequence>MKTERLENSNFKFSNRGFLVALAASSMLLMNSFNSMGKYSAGLKEITFVPKTYADDAMIIQLCKEAATTAHNDRMLSSRERADGLQNVTIGTSVGFSIAAVAVGGLALTPLVPIVLVIGGIEYSWMQSQVSTQLAEAEARSSNQMAADHVKCVEDHAILVTELNVLDQAETNIQFNYTSGALLGGLVDMPNGKTPVTSATLIR</sequence>
<feature type="transmembrane region" description="Helical" evidence="1">
    <location>
        <begin position="94"/>
        <end position="118"/>
    </location>
</feature>
<organism evidence="2 3">
    <name type="scientific">OM182 bacterium BACL3 MAG-120507-bin80</name>
    <dbReference type="NCBI Taxonomy" id="1655577"/>
    <lineage>
        <taxon>Bacteria</taxon>
        <taxon>Pseudomonadati</taxon>
        <taxon>Pseudomonadota</taxon>
        <taxon>Gammaproteobacteria</taxon>
        <taxon>OMG group</taxon>
        <taxon>OM182 clade</taxon>
    </lineage>
</organism>
<dbReference type="AlphaFoldDB" id="A0A0R2SDP6"/>
<dbReference type="Proteomes" id="UP000051934">
    <property type="component" value="Unassembled WGS sequence"/>
</dbReference>
<evidence type="ECO:0000313" key="2">
    <source>
        <dbReference type="EMBL" id="KRO72949.1"/>
    </source>
</evidence>
<evidence type="ECO:0000313" key="3">
    <source>
        <dbReference type="Proteomes" id="UP000051934"/>
    </source>
</evidence>
<protein>
    <submittedName>
        <fullName evidence="2">Uncharacterized protein</fullName>
    </submittedName>
</protein>
<reference evidence="2 3" key="1">
    <citation type="submission" date="2015-10" db="EMBL/GenBank/DDBJ databases">
        <title>Metagenome-Assembled Genomes uncover a global brackish microbiome.</title>
        <authorList>
            <person name="Hugerth L.W."/>
            <person name="Larsson J."/>
            <person name="Alneberg J."/>
            <person name="Lindh M.V."/>
            <person name="Legrand C."/>
            <person name="Pinhassi J."/>
            <person name="Andersson A.F."/>
        </authorList>
    </citation>
    <scope>NUCLEOTIDE SEQUENCE [LARGE SCALE GENOMIC DNA]</scope>
    <source>
        <strain evidence="2">BACL4 MAG-120507-bin80</strain>
    </source>
</reference>
<evidence type="ECO:0000256" key="1">
    <source>
        <dbReference type="SAM" id="Phobius"/>
    </source>
</evidence>
<proteinExistence type="predicted"/>
<keyword evidence="1" id="KW-0812">Transmembrane</keyword>
<keyword evidence="1" id="KW-0472">Membrane</keyword>
<accession>A0A0R2SDP6</accession>
<comment type="caution">
    <text evidence="2">The sequence shown here is derived from an EMBL/GenBank/DDBJ whole genome shotgun (WGS) entry which is preliminary data.</text>
</comment>
<name>A0A0R2SDP6_9GAMM</name>
<dbReference type="EMBL" id="LIBB01000037">
    <property type="protein sequence ID" value="KRO72949.1"/>
    <property type="molecule type" value="Genomic_DNA"/>
</dbReference>
<gene>
    <name evidence="2" type="ORF">ABR69_06230</name>
</gene>